<gene>
    <name evidence="1" type="ORF">DHW03_08900</name>
</gene>
<evidence type="ECO:0000313" key="1">
    <source>
        <dbReference type="EMBL" id="PWS27690.1"/>
    </source>
</evidence>
<protein>
    <submittedName>
        <fullName evidence="1">Uncharacterized protein</fullName>
    </submittedName>
</protein>
<proteinExistence type="predicted"/>
<sequence length="94" mass="10533">MKKSSVLILDGFKPLLGNQIDKGFENKCSTASVWFCLAVPLSAMKNSGFLRHQVQIIIVANDLRVWVGINVLASCGFRHLHRSIDCGARRHELR</sequence>
<comment type="caution">
    <text evidence="1">The sequence shown here is derived from an EMBL/GenBank/DDBJ whole genome shotgun (WGS) entry which is preliminary data.</text>
</comment>
<dbReference type="EMBL" id="QGNZ01000002">
    <property type="protein sequence ID" value="PWS27690.1"/>
    <property type="molecule type" value="Genomic_DNA"/>
</dbReference>
<name>A0A317ELF2_9SPHI</name>
<reference evidence="1 2" key="1">
    <citation type="submission" date="2018-05" db="EMBL/GenBank/DDBJ databases">
        <title>Pedobacter paludis sp. nov., isolated from wetland soil.</title>
        <authorList>
            <person name="Zhang Y."/>
            <person name="Wang G."/>
        </authorList>
    </citation>
    <scope>NUCLEOTIDE SEQUENCE [LARGE SCALE GENOMIC DNA]</scope>
    <source>
        <strain evidence="1 2">KCTC22721</strain>
    </source>
</reference>
<evidence type="ECO:0000313" key="2">
    <source>
        <dbReference type="Proteomes" id="UP000245379"/>
    </source>
</evidence>
<accession>A0A317ELF2</accession>
<organism evidence="1 2">
    <name type="scientific">Pedobacter yonginense</name>
    <dbReference type="NCBI Taxonomy" id="651869"/>
    <lineage>
        <taxon>Bacteria</taxon>
        <taxon>Pseudomonadati</taxon>
        <taxon>Bacteroidota</taxon>
        <taxon>Sphingobacteriia</taxon>
        <taxon>Sphingobacteriales</taxon>
        <taxon>Sphingobacteriaceae</taxon>
        <taxon>Pedobacter</taxon>
    </lineage>
</organism>
<keyword evidence="2" id="KW-1185">Reference proteome</keyword>
<dbReference type="Proteomes" id="UP000245379">
    <property type="component" value="Unassembled WGS sequence"/>
</dbReference>
<dbReference type="AlphaFoldDB" id="A0A317ELF2"/>